<dbReference type="PANTHER" id="PTHR24559">
    <property type="entry name" value="TRANSPOSON TY3-I GAG-POL POLYPROTEIN"/>
    <property type="match status" value="1"/>
</dbReference>
<evidence type="ECO:0000256" key="1">
    <source>
        <dbReference type="SAM" id="MobiDB-lite"/>
    </source>
</evidence>
<proteinExistence type="predicted"/>
<dbReference type="AlphaFoldDB" id="A0AAU9PAG4"/>
<dbReference type="InterPro" id="IPR043502">
    <property type="entry name" value="DNA/RNA_pol_sf"/>
</dbReference>
<dbReference type="PANTHER" id="PTHR24559:SF444">
    <property type="entry name" value="REVERSE TRANSCRIPTASE DOMAIN-CONTAINING PROTEIN"/>
    <property type="match status" value="1"/>
</dbReference>
<evidence type="ECO:0008006" key="4">
    <source>
        <dbReference type="Google" id="ProtNLM"/>
    </source>
</evidence>
<dbReference type="SUPFAM" id="SSF56672">
    <property type="entry name" value="DNA/RNA polymerases"/>
    <property type="match status" value="1"/>
</dbReference>
<dbReference type="EMBL" id="CAKMRJ010005523">
    <property type="protein sequence ID" value="CAH1447164.1"/>
    <property type="molecule type" value="Genomic_DNA"/>
</dbReference>
<gene>
    <name evidence="2" type="ORF">LVIROSA_LOCUS32799</name>
</gene>
<reference evidence="2 3" key="1">
    <citation type="submission" date="2022-01" db="EMBL/GenBank/DDBJ databases">
        <authorList>
            <person name="Xiong W."/>
            <person name="Schranz E."/>
        </authorList>
    </citation>
    <scope>NUCLEOTIDE SEQUENCE [LARGE SCALE GENOMIC DNA]</scope>
</reference>
<sequence>MQPKDISAETKRLKPDPSDGGEAINREHPDQRVTVGTTLPAKAREALVQILQRYKYVFAWTPADMVGVDRGIIEHKLMIKPETKEMKQKKWVQGGDRNKAINMEVAKLTNAGILREAIFPIWIANTVMVRKNDGSWHMCIDYSDLNKACPKDCYPLPEIDQKVESL</sequence>
<name>A0AAU9PAG4_9ASTR</name>
<evidence type="ECO:0000313" key="2">
    <source>
        <dbReference type="EMBL" id="CAH1447164.1"/>
    </source>
</evidence>
<accession>A0AAU9PAG4</accession>
<feature type="region of interest" description="Disordered" evidence="1">
    <location>
        <begin position="1"/>
        <end position="29"/>
    </location>
</feature>
<dbReference type="Gene3D" id="3.10.10.10">
    <property type="entry name" value="HIV Type 1 Reverse Transcriptase, subunit A, domain 1"/>
    <property type="match status" value="1"/>
</dbReference>
<feature type="compositionally biased region" description="Basic and acidic residues" evidence="1">
    <location>
        <begin position="1"/>
        <end position="17"/>
    </location>
</feature>
<organism evidence="2 3">
    <name type="scientific">Lactuca virosa</name>
    <dbReference type="NCBI Taxonomy" id="75947"/>
    <lineage>
        <taxon>Eukaryota</taxon>
        <taxon>Viridiplantae</taxon>
        <taxon>Streptophyta</taxon>
        <taxon>Embryophyta</taxon>
        <taxon>Tracheophyta</taxon>
        <taxon>Spermatophyta</taxon>
        <taxon>Magnoliopsida</taxon>
        <taxon>eudicotyledons</taxon>
        <taxon>Gunneridae</taxon>
        <taxon>Pentapetalae</taxon>
        <taxon>asterids</taxon>
        <taxon>campanulids</taxon>
        <taxon>Asterales</taxon>
        <taxon>Asteraceae</taxon>
        <taxon>Cichorioideae</taxon>
        <taxon>Cichorieae</taxon>
        <taxon>Lactucinae</taxon>
        <taxon>Lactuca</taxon>
    </lineage>
</organism>
<comment type="caution">
    <text evidence="2">The sequence shown here is derived from an EMBL/GenBank/DDBJ whole genome shotgun (WGS) entry which is preliminary data.</text>
</comment>
<evidence type="ECO:0000313" key="3">
    <source>
        <dbReference type="Proteomes" id="UP001157418"/>
    </source>
</evidence>
<keyword evidence="3" id="KW-1185">Reference proteome</keyword>
<dbReference type="InterPro" id="IPR053134">
    <property type="entry name" value="RNA-dir_DNA_polymerase"/>
</dbReference>
<dbReference type="Proteomes" id="UP001157418">
    <property type="component" value="Unassembled WGS sequence"/>
</dbReference>
<protein>
    <recommendedName>
        <fullName evidence="4">Reverse transcriptase domain-containing protein</fullName>
    </recommendedName>
</protein>